<evidence type="ECO:0000256" key="2">
    <source>
        <dbReference type="ARBA" id="ARBA00022679"/>
    </source>
</evidence>
<keyword evidence="2 5" id="KW-0808">Transferase</keyword>
<keyword evidence="3" id="KW-0949">S-adenosyl-L-methionine</keyword>
<dbReference type="GO" id="GO:0008168">
    <property type="term" value="F:methyltransferase activity"/>
    <property type="evidence" value="ECO:0007669"/>
    <property type="project" value="UniProtKB-KW"/>
</dbReference>
<accession>A0A1M6VZ90</accession>
<gene>
    <name evidence="5" type="ORF">SAMN05444266_101418</name>
</gene>
<dbReference type="InterPro" id="IPR029063">
    <property type="entry name" value="SAM-dependent_MTases_sf"/>
</dbReference>
<dbReference type="Gene3D" id="3.30.750.80">
    <property type="entry name" value="RNA methyltransferase domain (HRMD) like"/>
    <property type="match status" value="1"/>
</dbReference>
<evidence type="ECO:0000259" key="4">
    <source>
        <dbReference type="Pfam" id="PF10672"/>
    </source>
</evidence>
<proteinExistence type="predicted"/>
<dbReference type="Gene3D" id="3.40.50.150">
    <property type="entry name" value="Vaccinia Virus protein VP39"/>
    <property type="match status" value="1"/>
</dbReference>
<dbReference type="CDD" id="cd02440">
    <property type="entry name" value="AdoMet_MTases"/>
    <property type="match status" value="1"/>
</dbReference>
<dbReference type="EMBL" id="FRBL01000001">
    <property type="protein sequence ID" value="SHK86656.1"/>
    <property type="molecule type" value="Genomic_DNA"/>
</dbReference>
<name>A0A1M6VZ90_9BACT</name>
<evidence type="ECO:0000256" key="3">
    <source>
        <dbReference type="ARBA" id="ARBA00022691"/>
    </source>
</evidence>
<protein>
    <submittedName>
        <fullName evidence="5">23S rRNA (Cytosine1962-C5)-methyltransferase</fullName>
    </submittedName>
</protein>
<dbReference type="AlphaFoldDB" id="A0A1M6VZ90"/>
<dbReference type="Proteomes" id="UP000184420">
    <property type="component" value="Unassembled WGS sequence"/>
</dbReference>
<evidence type="ECO:0000256" key="1">
    <source>
        <dbReference type="ARBA" id="ARBA00022603"/>
    </source>
</evidence>
<keyword evidence="6" id="KW-1185">Reference proteome</keyword>
<sequence>MASLCCLNLCRFAEKSSLPGPKAPQNHPASTMDNKMQMFENRLTKVFRHISKLARRQHITCYRIYDDDIPEFPFSIEMYEDYVYIAEYHRKHGMDEEAHEAWLDNCLELISKVLNVAPGKIWVKQRQRKENRQSQYEKLSTESHEMVANEAGLKFKVNLSDYLDTGLFLDHRMTRAMVREEAKDKKVLNLFCYTGSFSVYAAAGGASHVTSVDLSKTYLAWAEDNFRLNDIDPAQHEFVHADVLQYLDSLKLNTFDLVIMDPPTFSNSKRMKEFLDIQRDHVMLLNKVLLATKKGGVIYFSNNYRRFVMESDQIEASTIKDITAQTLPFDFQQKMIRQCYRIIK</sequence>
<dbReference type="GO" id="GO:0032259">
    <property type="term" value="P:methylation"/>
    <property type="evidence" value="ECO:0007669"/>
    <property type="project" value="UniProtKB-KW"/>
</dbReference>
<evidence type="ECO:0000313" key="6">
    <source>
        <dbReference type="Proteomes" id="UP000184420"/>
    </source>
</evidence>
<dbReference type="PANTHER" id="PTHR43042">
    <property type="entry name" value="SAM-DEPENDENT METHYLTRANSFERASE"/>
    <property type="match status" value="1"/>
</dbReference>
<organism evidence="5 6">
    <name type="scientific">Chitinophaga jiangningensis</name>
    <dbReference type="NCBI Taxonomy" id="1419482"/>
    <lineage>
        <taxon>Bacteria</taxon>
        <taxon>Pseudomonadati</taxon>
        <taxon>Bacteroidota</taxon>
        <taxon>Chitinophagia</taxon>
        <taxon>Chitinophagales</taxon>
        <taxon>Chitinophagaceae</taxon>
        <taxon>Chitinophaga</taxon>
    </lineage>
</organism>
<dbReference type="PANTHER" id="PTHR43042:SF3">
    <property type="entry name" value="RIBOSOMAL RNA LARGE SUBUNIT METHYLTRANSFERASE YWBD-RELATED"/>
    <property type="match status" value="1"/>
</dbReference>
<dbReference type="InterPro" id="IPR019614">
    <property type="entry name" value="SAM-dep_methyl-trfase"/>
</dbReference>
<dbReference type="SUPFAM" id="SSF53335">
    <property type="entry name" value="S-adenosyl-L-methionine-dependent methyltransferases"/>
    <property type="match status" value="1"/>
</dbReference>
<feature type="domain" description="S-adenosylmethionine-dependent methyltransferase" evidence="4">
    <location>
        <begin position="127"/>
        <end position="269"/>
    </location>
</feature>
<reference evidence="5 6" key="1">
    <citation type="submission" date="2016-11" db="EMBL/GenBank/DDBJ databases">
        <authorList>
            <person name="Jaros S."/>
            <person name="Januszkiewicz K."/>
            <person name="Wedrychowicz H."/>
        </authorList>
    </citation>
    <scope>NUCLEOTIDE SEQUENCE [LARGE SCALE GENOMIC DNA]</scope>
    <source>
        <strain evidence="5 6">DSM 27406</strain>
    </source>
</reference>
<keyword evidence="1 5" id="KW-0489">Methyltransferase</keyword>
<dbReference type="STRING" id="1419482.SAMN05444266_101418"/>
<dbReference type="Pfam" id="PF10672">
    <property type="entry name" value="Methyltrans_SAM"/>
    <property type="match status" value="1"/>
</dbReference>
<evidence type="ECO:0000313" key="5">
    <source>
        <dbReference type="EMBL" id="SHK86656.1"/>
    </source>
</evidence>